<dbReference type="InterPro" id="IPR016120">
    <property type="entry name" value="Sig_transdc_His_kin_SpoOB"/>
</dbReference>
<dbReference type="Proteomes" id="UP001165136">
    <property type="component" value="Unassembled WGS sequence"/>
</dbReference>
<evidence type="ECO:0000259" key="4">
    <source>
        <dbReference type="Pfam" id="PF14689"/>
    </source>
</evidence>
<gene>
    <name evidence="5" type="ORF">Atai01_09350</name>
</gene>
<dbReference type="RefSeq" id="WP_285485994.1">
    <property type="nucleotide sequence ID" value="NZ_BSTI01000002.1"/>
</dbReference>
<dbReference type="Pfam" id="PF14689">
    <property type="entry name" value="SPOB_a"/>
    <property type="match status" value="1"/>
</dbReference>
<accession>A0A9W6QUK6</accession>
<keyword evidence="2" id="KW-0808">Transferase</keyword>
<keyword evidence="6" id="KW-1185">Reference proteome</keyword>
<dbReference type="AlphaFoldDB" id="A0A9W6QUK6"/>
<dbReference type="Gene3D" id="1.10.287.130">
    <property type="match status" value="1"/>
</dbReference>
<feature type="domain" description="SpoOB alpha-helical" evidence="4">
    <location>
        <begin position="3"/>
        <end position="43"/>
    </location>
</feature>
<keyword evidence="3" id="KW-0418">Kinase</keyword>
<dbReference type="InterPro" id="IPR039506">
    <property type="entry name" value="SPOB_a"/>
</dbReference>
<protein>
    <recommendedName>
        <fullName evidence="4">SpoOB alpha-helical domain-containing protein</fullName>
    </recommendedName>
</protein>
<sequence length="55" mass="6334">MRSLSDGLRAQRHEYSNRLYTISGLLQLGHNGEAVEYLQALTEPVPRARPRSRIR</sequence>
<dbReference type="SUPFAM" id="SSF55890">
    <property type="entry name" value="Sporulation response regulatory protein Spo0B"/>
    <property type="match status" value="1"/>
</dbReference>
<evidence type="ECO:0000256" key="3">
    <source>
        <dbReference type="ARBA" id="ARBA00022777"/>
    </source>
</evidence>
<reference evidence="5" key="1">
    <citation type="submission" date="2023-03" db="EMBL/GenBank/DDBJ databases">
        <title>Amycolatopsis taiwanensis NBRC 103393.</title>
        <authorList>
            <person name="Ichikawa N."/>
            <person name="Sato H."/>
            <person name="Tonouchi N."/>
        </authorList>
    </citation>
    <scope>NUCLEOTIDE SEQUENCE</scope>
    <source>
        <strain evidence="5">NBRC 103393</strain>
    </source>
</reference>
<organism evidence="5 6">
    <name type="scientific">Amycolatopsis taiwanensis</name>
    <dbReference type="NCBI Taxonomy" id="342230"/>
    <lineage>
        <taxon>Bacteria</taxon>
        <taxon>Bacillati</taxon>
        <taxon>Actinomycetota</taxon>
        <taxon>Actinomycetes</taxon>
        <taxon>Pseudonocardiales</taxon>
        <taxon>Pseudonocardiaceae</taxon>
        <taxon>Amycolatopsis</taxon>
    </lineage>
</organism>
<evidence type="ECO:0000256" key="2">
    <source>
        <dbReference type="ARBA" id="ARBA00022679"/>
    </source>
</evidence>
<dbReference type="EMBL" id="BSTI01000002">
    <property type="protein sequence ID" value="GLY64316.1"/>
    <property type="molecule type" value="Genomic_DNA"/>
</dbReference>
<dbReference type="GO" id="GO:0000155">
    <property type="term" value="F:phosphorelay sensor kinase activity"/>
    <property type="evidence" value="ECO:0007669"/>
    <property type="project" value="InterPro"/>
</dbReference>
<evidence type="ECO:0000313" key="5">
    <source>
        <dbReference type="EMBL" id="GLY64316.1"/>
    </source>
</evidence>
<evidence type="ECO:0000256" key="1">
    <source>
        <dbReference type="ARBA" id="ARBA00022553"/>
    </source>
</evidence>
<keyword evidence="1" id="KW-0597">Phosphoprotein</keyword>
<name>A0A9W6QUK6_9PSEU</name>
<comment type="caution">
    <text evidence="5">The sequence shown here is derived from an EMBL/GenBank/DDBJ whole genome shotgun (WGS) entry which is preliminary data.</text>
</comment>
<proteinExistence type="predicted"/>
<evidence type="ECO:0000313" key="6">
    <source>
        <dbReference type="Proteomes" id="UP001165136"/>
    </source>
</evidence>